<evidence type="ECO:0000313" key="1">
    <source>
        <dbReference type="EMBL" id="SFU26416.1"/>
    </source>
</evidence>
<accession>A0A1I7ER78</accession>
<dbReference type="Gene3D" id="3.40.1350.10">
    <property type="match status" value="1"/>
</dbReference>
<evidence type="ECO:0000313" key="2">
    <source>
        <dbReference type="Proteomes" id="UP000198844"/>
    </source>
</evidence>
<dbReference type="Proteomes" id="UP000198844">
    <property type="component" value="Unassembled WGS sequence"/>
</dbReference>
<dbReference type="EMBL" id="FPBH01000054">
    <property type="protein sequence ID" value="SFU26416.1"/>
    <property type="molecule type" value="Genomic_DNA"/>
</dbReference>
<dbReference type="AlphaFoldDB" id="A0A1I7ER78"/>
<dbReference type="GO" id="GO:0003676">
    <property type="term" value="F:nucleic acid binding"/>
    <property type="evidence" value="ECO:0007669"/>
    <property type="project" value="InterPro"/>
</dbReference>
<proteinExistence type="predicted"/>
<evidence type="ECO:0008006" key="3">
    <source>
        <dbReference type="Google" id="ProtNLM"/>
    </source>
</evidence>
<reference evidence="1 2" key="1">
    <citation type="submission" date="2016-10" db="EMBL/GenBank/DDBJ databases">
        <authorList>
            <person name="de Groot N.N."/>
        </authorList>
    </citation>
    <scope>NUCLEOTIDE SEQUENCE [LARGE SCALE GENOMIC DNA]</scope>
    <source>
        <strain evidence="1 2">LMG 27731</strain>
    </source>
</reference>
<gene>
    <name evidence="1" type="ORF">SAMN05192563_105425</name>
</gene>
<protein>
    <recommendedName>
        <fullName evidence="3">TnsA endonuclease N terminal</fullName>
    </recommendedName>
</protein>
<name>A0A1I7ER78_9BURK</name>
<dbReference type="InterPro" id="IPR011856">
    <property type="entry name" value="tRNA_endonuc-like_dom_sf"/>
</dbReference>
<organism evidence="1 2">
    <name type="scientific">Paraburkholderia aspalathi</name>
    <dbReference type="NCBI Taxonomy" id="1324617"/>
    <lineage>
        <taxon>Bacteria</taxon>
        <taxon>Pseudomonadati</taxon>
        <taxon>Pseudomonadota</taxon>
        <taxon>Betaproteobacteria</taxon>
        <taxon>Burkholderiales</taxon>
        <taxon>Burkholderiaceae</taxon>
        <taxon>Paraburkholderia</taxon>
    </lineage>
</organism>
<sequence>MNDFQLRFPCTHLPPDPLGIPHGPEYRGKLEAGRQSSHSTDYMRRSRKNGCVSHCLGMGERDMKYLLEISPFALAYRFQYPWPLANARRMIDNYIFGLTDEPPKLFKKDVISMDVVITSSDGQGGLRYLIGSHKLISHLHDKKVRRRLALERSEAAGAGFSYFVYSRTPALDEMAKSAKQIMLWGKGIDLNCSANQAQILAEAIYRKYDGESIQMCLEKIGKYFGLNVEECYKLFSVAVNLGYLFVDLSTPIRYCKSMRLIQCKDAVPPWVMVRRSDVWESFSGRSFSSLL</sequence>